<feature type="region of interest" description="Disordered" evidence="1">
    <location>
        <begin position="1"/>
        <end position="36"/>
    </location>
</feature>
<feature type="compositionally biased region" description="Basic and acidic residues" evidence="1">
    <location>
        <begin position="17"/>
        <end position="29"/>
    </location>
</feature>
<keyword evidence="4" id="KW-1185">Reference proteome</keyword>
<evidence type="ECO:0000256" key="2">
    <source>
        <dbReference type="SAM" id="Phobius"/>
    </source>
</evidence>
<accession>A0A916VNN3</accession>
<keyword evidence="2" id="KW-0812">Transmembrane</keyword>
<name>A0A916VNN3_9RHOB</name>
<dbReference type="RefSeq" id="WP_188671673.1">
    <property type="nucleotide sequence ID" value="NZ_BMKA01000002.1"/>
</dbReference>
<sequence length="186" mass="20851">MNHINQRATKNATAVEPEMKPRQNPEVKPRQSLGTKLNGYSETEAKILQGFLVAGEKPIAKREDVIELYNRMVTLLRALNESLTEKQDGRSKQERIHLESRFDQIDGAVNSMEGALRIELAPLLSQVVEEQFERHAKVKAKKPRAILSKISLIAVGLAAGILWSDVILSEAQNVSAFIQGYFVNKF</sequence>
<proteinExistence type="predicted"/>
<dbReference type="Proteomes" id="UP000628017">
    <property type="component" value="Unassembled WGS sequence"/>
</dbReference>
<reference evidence="3" key="1">
    <citation type="journal article" date="2014" name="Int. J. Syst. Evol. Microbiol.">
        <title>Complete genome sequence of Corynebacterium casei LMG S-19264T (=DSM 44701T), isolated from a smear-ripened cheese.</title>
        <authorList>
            <consortium name="US DOE Joint Genome Institute (JGI-PGF)"/>
            <person name="Walter F."/>
            <person name="Albersmeier A."/>
            <person name="Kalinowski J."/>
            <person name="Ruckert C."/>
        </authorList>
    </citation>
    <scope>NUCLEOTIDE SEQUENCE</scope>
    <source>
        <strain evidence="3">CGMCC 1.15880</strain>
    </source>
</reference>
<evidence type="ECO:0000313" key="3">
    <source>
        <dbReference type="EMBL" id="GGA12388.1"/>
    </source>
</evidence>
<feature type="compositionally biased region" description="Polar residues" evidence="1">
    <location>
        <begin position="1"/>
        <end position="12"/>
    </location>
</feature>
<evidence type="ECO:0000256" key="1">
    <source>
        <dbReference type="SAM" id="MobiDB-lite"/>
    </source>
</evidence>
<comment type="caution">
    <text evidence="3">The sequence shown here is derived from an EMBL/GenBank/DDBJ whole genome shotgun (WGS) entry which is preliminary data.</text>
</comment>
<reference evidence="3" key="2">
    <citation type="submission" date="2020-09" db="EMBL/GenBank/DDBJ databases">
        <authorList>
            <person name="Sun Q."/>
            <person name="Zhou Y."/>
        </authorList>
    </citation>
    <scope>NUCLEOTIDE SEQUENCE</scope>
    <source>
        <strain evidence="3">CGMCC 1.15880</strain>
    </source>
</reference>
<keyword evidence="2" id="KW-0472">Membrane</keyword>
<evidence type="ECO:0000313" key="4">
    <source>
        <dbReference type="Proteomes" id="UP000628017"/>
    </source>
</evidence>
<keyword evidence="2" id="KW-1133">Transmembrane helix</keyword>
<feature type="transmembrane region" description="Helical" evidence="2">
    <location>
        <begin position="146"/>
        <end position="164"/>
    </location>
</feature>
<protein>
    <submittedName>
        <fullName evidence="3">Uncharacterized protein</fullName>
    </submittedName>
</protein>
<dbReference type="EMBL" id="BMKA01000002">
    <property type="protein sequence ID" value="GGA12388.1"/>
    <property type="molecule type" value="Genomic_DNA"/>
</dbReference>
<organism evidence="3 4">
    <name type="scientific">Neptunicoccus cionae</name>
    <dbReference type="NCBI Taxonomy" id="2035344"/>
    <lineage>
        <taxon>Bacteria</taxon>
        <taxon>Pseudomonadati</taxon>
        <taxon>Pseudomonadota</taxon>
        <taxon>Alphaproteobacteria</taxon>
        <taxon>Rhodobacterales</taxon>
        <taxon>Paracoccaceae</taxon>
        <taxon>Neptunicoccus</taxon>
    </lineage>
</organism>
<dbReference type="AlphaFoldDB" id="A0A916VNN3"/>
<gene>
    <name evidence="3" type="ORF">GCM10011498_10360</name>
</gene>